<name>A0ABT5MX05_9BURK</name>
<evidence type="ECO:0000313" key="2">
    <source>
        <dbReference type="Proteomes" id="UP001528673"/>
    </source>
</evidence>
<dbReference type="Proteomes" id="UP001528673">
    <property type="component" value="Unassembled WGS sequence"/>
</dbReference>
<sequence length="64" mass="7615">MSTEREFNNAKRDFDRQVGEVRKSWLGELWAAILGLFKDWPAYDSTSLKKQRRDEVRRKAKDAL</sequence>
<dbReference type="RefSeq" id="WP_273949168.1">
    <property type="nucleotide sequence ID" value="NZ_JAQSIP010000002.1"/>
</dbReference>
<dbReference type="EMBL" id="JAQSIP010000002">
    <property type="protein sequence ID" value="MDD0837864.1"/>
    <property type="molecule type" value="Genomic_DNA"/>
</dbReference>
<organism evidence="1 2">
    <name type="scientific">Curvibacter cyanobacteriorum</name>
    <dbReference type="NCBI Taxonomy" id="3026422"/>
    <lineage>
        <taxon>Bacteria</taxon>
        <taxon>Pseudomonadati</taxon>
        <taxon>Pseudomonadota</taxon>
        <taxon>Betaproteobacteria</taxon>
        <taxon>Burkholderiales</taxon>
        <taxon>Comamonadaceae</taxon>
        <taxon>Curvibacter</taxon>
    </lineage>
</organism>
<evidence type="ECO:0000313" key="1">
    <source>
        <dbReference type="EMBL" id="MDD0837864.1"/>
    </source>
</evidence>
<keyword evidence="2" id="KW-1185">Reference proteome</keyword>
<accession>A0ABT5MX05</accession>
<gene>
    <name evidence="1" type="ORF">PSQ40_04700</name>
</gene>
<reference evidence="1 2" key="1">
    <citation type="submission" date="2023-02" db="EMBL/GenBank/DDBJ databases">
        <title>Bacterial whole genomic sequence of Curvibacter sp. HBC61.</title>
        <authorList>
            <person name="Le V."/>
            <person name="Ko S.-R."/>
            <person name="Ahn C.-Y."/>
            <person name="Oh H.-M."/>
        </authorList>
    </citation>
    <scope>NUCLEOTIDE SEQUENCE [LARGE SCALE GENOMIC DNA]</scope>
    <source>
        <strain evidence="1 2">HBC61</strain>
    </source>
</reference>
<comment type="caution">
    <text evidence="1">The sequence shown here is derived from an EMBL/GenBank/DDBJ whole genome shotgun (WGS) entry which is preliminary data.</text>
</comment>
<protein>
    <submittedName>
        <fullName evidence="1">Uncharacterized protein</fullName>
    </submittedName>
</protein>
<proteinExistence type="predicted"/>